<organismHost>
    <name type="scientific">Phacochoerus africanus</name>
    <name type="common">Warthog</name>
    <dbReference type="NCBI Taxonomy" id="41426"/>
</organismHost>
<feature type="transmembrane region" description="Helical" evidence="1">
    <location>
        <begin position="465"/>
        <end position="483"/>
    </location>
</feature>
<feature type="transmembrane region" description="Helical" evidence="1">
    <location>
        <begin position="247"/>
        <end position="266"/>
    </location>
</feature>
<organism evidence="2 3">
    <name type="scientific">African swine fever virus</name>
    <name type="common">ASFV</name>
    <dbReference type="NCBI Taxonomy" id="10497"/>
    <lineage>
        <taxon>Viruses</taxon>
        <taxon>Varidnaviria</taxon>
        <taxon>Bamfordvirae</taxon>
        <taxon>Nucleocytoviricota</taxon>
        <taxon>Pokkesviricetes</taxon>
        <taxon>Asfuvirales</taxon>
        <taxon>Asfarviridae</taxon>
        <taxon>Asfivirus</taxon>
        <taxon>Asfivirus haemorrhagiae</taxon>
    </lineage>
</organism>
<keyword evidence="1" id="KW-0812">Transmembrane</keyword>
<organismHost>
    <name type="scientific">Potamochoerus larvatus</name>
    <name type="common">Bushpig</name>
    <dbReference type="NCBI Taxonomy" id="273792"/>
</organismHost>
<keyword evidence="1" id="KW-1133">Transmembrane helix</keyword>
<reference evidence="2 3" key="1">
    <citation type="submission" date="2019-08" db="EMBL/GenBank/DDBJ databases">
        <authorList>
            <person name="Ndlovu S.S."/>
            <person name="Malesa R."/>
        </authorList>
    </citation>
    <scope>NUCLEOTIDE SEQUENCE [LARGE SCALE GENOMIC DNA]</scope>
    <source>
        <strain evidence="2">RSA_2_2008</strain>
    </source>
</reference>
<dbReference type="EMBL" id="MN336500">
    <property type="protein sequence ID" value="QRW44587.1"/>
    <property type="molecule type" value="Genomic_DNA"/>
</dbReference>
<dbReference type="Proteomes" id="UP000422855">
    <property type="component" value="Segment"/>
</dbReference>
<proteinExistence type="predicted"/>
<sequence length="1460" mass="165101">MYHINHGINTFIIFRNIFFIHNVVRVHGPYARNRAHMGTRGNTVYGIHGGVNRSICQDLDWRRQGHSQQHVGRLSCIMPCLFYRGILSRSCHAICVHVYMSMVGTLVPHIRSIFTIIFLPCRFYAVQLHGVSYTGRHDGVWVNVIIKHCAKNITPVCFVGVHIIYSYQLSLGIHTVSHMLINIRIFVAWYSSIRAIYYFIHHIYGDFFIRTHSGITTASTGAFSYIYANIVGNTCGRVFHRMHVVRVGVFTSYTIIITFYTIAFYYHGCFVYFQADTPVCNILRGLYYRMVFQKIRYPFHITCKIGVHHIFFCACIRFVQYVPLQYQPFERYMLYAVTNFLRICFICFHFRILYAYKHFRGLFSLYGLRATDLLGPHNSRLVGSPSHGPVVGVQHILCQGLCYGLCRQNSHCLTVLIMSLCILYPYVVQDGTHLLAGIVYCFIGCQFDANMHAHQRGSPFTIYGYGRLYPFLYVVIIHVWKIFAKRFVHRVFLYNTFFVEGKHATGGAQYNVFYDAGHVYRHLSIICMQLSVITIFDVYEDLSIFISILFMACKFFFKQGRLYPGVLVFVFKFLVRQHVGFKPYGFKLARIKAVLSVQLLHKTRIDGNPSVLFHNTGLQAKDTFTVGIPCTCCRYCFVVQVESSIHFPKDIFRGGMARNIPVADVPVRLRLQGKPGVLHQGPAEGKLGLYALCIIFNLADARHVVYHIGVCALGASGHHLQKPIGFRIIGIHIRLYNPIGKFMRIQLQFFVQVMRCQAYTRHVVSMQQPVVYFLRLKQQFIVIFLDLLLRLRGYEHVGRGHCVSGVAHVLQGELLGRKYHFQGLLRPISTRNMVLHSTGGARSDGLFVKDAFNVFTVAYLCTDVLLVILHVRRIYFCVPCGGSLLFVGGLSQYHTYNRFAIQQVSWGVLTKTRWVGLGCLQQPHGVQLVHHIFPHGGVRACMQKASHCGVLHLPIIGTRALRGNVPVSHRTKYFGLNAAHVAPGNPEIHLFPIKVRIIPGTCAVIHLQRTNFWVFKNDNPVYPYAASFERRLAITKRDVASVDVTVQDVSYLQSTVLFATLNVVYGLCYLFIHSCTTRVLALSVYKIRHYSIIIILLHCFRNLQRSCKGNTIPNLVQVQVCVPADGGPAVRPYLAAQYGFTNSSLLARKSSHVGGSGAGPHVDPTLSCASLGCGGGNGIQQKVILQLLYGLYIAVNIYRYFLAAHDLYVLRDQQILSNQILYHVIIVVQALGACSDSQSVTRSYAVGGDLYGLMHKFFGMGVFTSPQFYNGVVRYARKDLSVILRVQFVNLALLFYPKGTIFFRVLIILTMYYLTDVPLLSFGLACSRFNTTLTPIMVLVPLYVNDGSPAVVAYIPYPSTYFGDAERLQHRSMHLQYPRVSHTLLALVCASVAFILLFGGSHSRIIHAPLGGKGALKYIGNGILHIALPLMFIVTGNIVLYGSYFGISSLHIFAIYILQL</sequence>
<evidence type="ECO:0000313" key="3">
    <source>
        <dbReference type="Proteomes" id="UP000422855"/>
    </source>
</evidence>
<evidence type="ECO:0000313" key="2">
    <source>
        <dbReference type="EMBL" id="QRW44587.1"/>
    </source>
</evidence>
<organismHost>
    <name type="scientific">Sus scrofa</name>
    <name type="common">Pig</name>
    <dbReference type="NCBI Taxonomy" id="9823"/>
</organismHost>
<protein>
    <submittedName>
        <fullName evidence="2">PNP1450L</fullName>
    </submittedName>
</protein>
<feature type="transmembrane region" description="Helical" evidence="1">
    <location>
        <begin position="1288"/>
        <end position="1314"/>
    </location>
</feature>
<accession>A0A894KTG7</accession>
<gene>
    <name evidence="2" type="ORF">NP1450L</name>
</gene>
<organismHost>
    <name type="scientific">Ornithodoros moubata</name>
    <name type="common">Soft tick</name>
    <name type="synonym">Argasid tick</name>
    <dbReference type="NCBI Taxonomy" id="6938"/>
</organismHost>
<feature type="transmembrane region" description="Helical" evidence="1">
    <location>
        <begin position="1380"/>
        <end position="1398"/>
    </location>
</feature>
<organismHost>
    <name type="scientific">Ornithodoros</name>
    <name type="common">relapsing fever ticks</name>
    <dbReference type="NCBI Taxonomy" id="6937"/>
</organismHost>
<name>A0A894KTG7_ASF</name>
<evidence type="ECO:0000256" key="1">
    <source>
        <dbReference type="SAM" id="Phobius"/>
    </source>
</evidence>
<organismHost>
    <name type="scientific">Phacochoerus aethiopicus</name>
    <name type="common">Warthog</name>
    <dbReference type="NCBI Taxonomy" id="85517"/>
</organismHost>
<keyword evidence="1" id="KW-0472">Membrane</keyword>
<feature type="transmembrane region" description="Helical" evidence="1">
    <location>
        <begin position="332"/>
        <end position="354"/>
    </location>
</feature>